<proteinExistence type="predicted"/>
<dbReference type="SUPFAM" id="SSF52540">
    <property type="entry name" value="P-loop containing nucleoside triphosphate hydrolases"/>
    <property type="match status" value="1"/>
</dbReference>
<dbReference type="PANTHER" id="PTHR13696:SF96">
    <property type="entry name" value="COBQ_COBB_MIND_PARA NUCLEOTIDE BINDING DOMAIN-CONTAINING PROTEIN"/>
    <property type="match status" value="1"/>
</dbReference>
<dbReference type="Gene3D" id="3.40.50.300">
    <property type="entry name" value="P-loop containing nucleotide triphosphate hydrolases"/>
    <property type="match status" value="1"/>
</dbReference>
<evidence type="ECO:0000259" key="1">
    <source>
        <dbReference type="Pfam" id="PF01656"/>
    </source>
</evidence>
<sequence length="178" mass="20011">MFLCLMASKGGVGKSTICKQLARELHRIGRTVAALDYDPQKHLDRFVDANPAMFKAECAEYVVVDTQGVHSKKNIEIINAMLTKNALIIVPFRPSEDDYIEALTMRDRLKELGALDKAVFVANACYRETDKDVLHYSSLLSDSVRVAKSVLVQRKAYAKEPDRNVINEISRLLNEVVL</sequence>
<accession>A0ABU6LBU0</accession>
<dbReference type="InterPro" id="IPR002586">
    <property type="entry name" value="CobQ/CobB/MinD/ParA_Nub-bd_dom"/>
</dbReference>
<name>A0ABU6LBU0_9GAMM</name>
<dbReference type="CDD" id="cd02042">
    <property type="entry name" value="ParAB_family"/>
    <property type="match status" value="1"/>
</dbReference>
<dbReference type="EMBL" id="JAYXUG010000031">
    <property type="protein sequence ID" value="MEC6833870.1"/>
    <property type="molecule type" value="Genomic_DNA"/>
</dbReference>
<dbReference type="PANTHER" id="PTHR13696">
    <property type="entry name" value="P-LOOP CONTAINING NUCLEOSIDE TRIPHOSPHATE HYDROLASE"/>
    <property type="match status" value="1"/>
</dbReference>
<dbReference type="InterPro" id="IPR027417">
    <property type="entry name" value="P-loop_NTPase"/>
</dbReference>
<keyword evidence="3" id="KW-1185">Reference proteome</keyword>
<comment type="caution">
    <text evidence="2">The sequence shown here is derived from an EMBL/GenBank/DDBJ whole genome shotgun (WGS) entry which is preliminary data.</text>
</comment>
<evidence type="ECO:0000313" key="2">
    <source>
        <dbReference type="EMBL" id="MEC6833870.1"/>
    </source>
</evidence>
<feature type="domain" description="CobQ/CobB/MinD/ParA nucleotide binding" evidence="1">
    <location>
        <begin position="5"/>
        <end position="151"/>
    </location>
</feature>
<gene>
    <name evidence="2" type="ORF">VXS06_19065</name>
</gene>
<evidence type="ECO:0000313" key="3">
    <source>
        <dbReference type="Proteomes" id="UP001306119"/>
    </source>
</evidence>
<organism evidence="2 3">
    <name type="scientific">Photobacterium toruni</name>
    <dbReference type="NCBI Taxonomy" id="1935446"/>
    <lineage>
        <taxon>Bacteria</taxon>
        <taxon>Pseudomonadati</taxon>
        <taxon>Pseudomonadota</taxon>
        <taxon>Gammaproteobacteria</taxon>
        <taxon>Vibrionales</taxon>
        <taxon>Vibrionaceae</taxon>
        <taxon>Photobacterium</taxon>
    </lineage>
</organism>
<protein>
    <submittedName>
        <fullName evidence="2">ParA family protein</fullName>
    </submittedName>
</protein>
<dbReference type="InterPro" id="IPR050678">
    <property type="entry name" value="DNA_Partitioning_ATPase"/>
</dbReference>
<dbReference type="Proteomes" id="UP001306119">
    <property type="component" value="Unassembled WGS sequence"/>
</dbReference>
<dbReference type="Pfam" id="PF01656">
    <property type="entry name" value="CbiA"/>
    <property type="match status" value="1"/>
</dbReference>
<dbReference type="RefSeq" id="WP_232584438.1">
    <property type="nucleotide sequence ID" value="NZ_JAYXUG010000031.1"/>
</dbReference>
<reference evidence="2 3" key="1">
    <citation type="submission" date="2024-01" db="EMBL/GenBank/DDBJ databases">
        <title>Active colonisers of the gastrointestinal tract of Atlantic salmon farmed in a warm water region.</title>
        <authorList>
            <person name="Bowman J.P."/>
        </authorList>
    </citation>
    <scope>NUCLEOTIDE SEQUENCE [LARGE SCALE GENOMIC DNA]</scope>
    <source>
        <strain evidence="2 3">S3MW1</strain>
    </source>
</reference>